<keyword evidence="4" id="KW-1185">Reference proteome</keyword>
<feature type="domain" description="DNA binding HTH" evidence="2">
    <location>
        <begin position="100"/>
        <end position="136"/>
    </location>
</feature>
<feature type="compositionally biased region" description="Basic residues" evidence="1">
    <location>
        <begin position="48"/>
        <end position="67"/>
    </location>
</feature>
<dbReference type="InterPro" id="IPR009057">
    <property type="entry name" value="Homeodomain-like_sf"/>
</dbReference>
<organism evidence="3 4">
    <name type="scientific">Nannocystis punicea</name>
    <dbReference type="NCBI Taxonomy" id="2995304"/>
    <lineage>
        <taxon>Bacteria</taxon>
        <taxon>Pseudomonadati</taxon>
        <taxon>Myxococcota</taxon>
        <taxon>Polyangia</taxon>
        <taxon>Nannocystales</taxon>
        <taxon>Nannocystaceae</taxon>
        <taxon>Nannocystis</taxon>
    </lineage>
</organism>
<name>A0ABY7GX68_9BACT</name>
<reference evidence="3" key="1">
    <citation type="submission" date="2022-11" db="EMBL/GenBank/DDBJ databases">
        <title>Minimal conservation of predation-associated metabolite biosynthetic gene clusters underscores biosynthetic potential of Myxococcota including descriptions for ten novel species: Archangium lansinium sp. nov., Myxococcus landrumus sp. nov., Nannocystis bai.</title>
        <authorList>
            <person name="Ahearne A."/>
            <person name="Stevens C."/>
            <person name="Dowd S."/>
        </authorList>
    </citation>
    <scope>NUCLEOTIDE SEQUENCE</scope>
    <source>
        <strain evidence="3">Fl3</strain>
    </source>
</reference>
<sequence length="161" mass="17324">MLTSSGAKPPIPAVAIRASVSATGATTSASARRAAPAASTTSPARDNRRVHMRGSPKAWRSRHRRTLSRADIQPGLIRARPRSRARKPGMPQFILEDFNLENAERRLCIEALERAGNIVGAAKLLGITRHAMKRRIIKLRLNWSRGAAPPRAPSSGPAGAS</sequence>
<proteinExistence type="predicted"/>
<feature type="region of interest" description="Disordered" evidence="1">
    <location>
        <begin position="22"/>
        <end position="68"/>
    </location>
</feature>
<evidence type="ECO:0000259" key="2">
    <source>
        <dbReference type="Pfam" id="PF02954"/>
    </source>
</evidence>
<dbReference type="EMBL" id="CP114040">
    <property type="protein sequence ID" value="WAS91583.1"/>
    <property type="molecule type" value="Genomic_DNA"/>
</dbReference>
<evidence type="ECO:0000256" key="1">
    <source>
        <dbReference type="SAM" id="MobiDB-lite"/>
    </source>
</evidence>
<dbReference type="Proteomes" id="UP001164459">
    <property type="component" value="Chromosome"/>
</dbReference>
<feature type="compositionally biased region" description="Low complexity" evidence="1">
    <location>
        <begin position="22"/>
        <end position="44"/>
    </location>
</feature>
<dbReference type="InterPro" id="IPR002197">
    <property type="entry name" value="HTH_Fis"/>
</dbReference>
<dbReference type="RefSeq" id="WP_269033945.1">
    <property type="nucleotide sequence ID" value="NZ_CP114040.1"/>
</dbReference>
<dbReference type="Pfam" id="PF02954">
    <property type="entry name" value="HTH_8"/>
    <property type="match status" value="1"/>
</dbReference>
<evidence type="ECO:0000313" key="4">
    <source>
        <dbReference type="Proteomes" id="UP001164459"/>
    </source>
</evidence>
<protein>
    <recommendedName>
        <fullName evidence="2">DNA binding HTH domain-containing protein</fullName>
    </recommendedName>
</protein>
<dbReference type="SUPFAM" id="SSF46689">
    <property type="entry name" value="Homeodomain-like"/>
    <property type="match status" value="1"/>
</dbReference>
<dbReference type="Gene3D" id="1.10.10.60">
    <property type="entry name" value="Homeodomain-like"/>
    <property type="match status" value="1"/>
</dbReference>
<gene>
    <name evidence="3" type="ORF">O0S08_35835</name>
</gene>
<accession>A0ABY7GX68</accession>
<evidence type="ECO:0000313" key="3">
    <source>
        <dbReference type="EMBL" id="WAS91583.1"/>
    </source>
</evidence>